<reference evidence="2" key="1">
    <citation type="submission" date="2023-03" db="EMBL/GenBank/DDBJ databases">
        <title>Massive genome expansion in bonnet fungi (Mycena s.s.) driven by repeated elements and novel gene families across ecological guilds.</title>
        <authorList>
            <consortium name="Lawrence Berkeley National Laboratory"/>
            <person name="Harder C.B."/>
            <person name="Miyauchi S."/>
            <person name="Viragh M."/>
            <person name="Kuo A."/>
            <person name="Thoen E."/>
            <person name="Andreopoulos B."/>
            <person name="Lu D."/>
            <person name="Skrede I."/>
            <person name="Drula E."/>
            <person name="Henrissat B."/>
            <person name="Morin E."/>
            <person name="Kohler A."/>
            <person name="Barry K."/>
            <person name="LaButti K."/>
            <person name="Morin E."/>
            <person name="Salamov A."/>
            <person name="Lipzen A."/>
            <person name="Mereny Z."/>
            <person name="Hegedus B."/>
            <person name="Baldrian P."/>
            <person name="Stursova M."/>
            <person name="Weitz H."/>
            <person name="Taylor A."/>
            <person name="Grigoriev I.V."/>
            <person name="Nagy L.G."/>
            <person name="Martin F."/>
            <person name="Kauserud H."/>
        </authorList>
    </citation>
    <scope>NUCLEOTIDE SEQUENCE</scope>
    <source>
        <strain evidence="2">CBHHK067</strain>
    </source>
</reference>
<dbReference type="Proteomes" id="UP001221757">
    <property type="component" value="Unassembled WGS sequence"/>
</dbReference>
<evidence type="ECO:0000313" key="2">
    <source>
        <dbReference type="EMBL" id="KAJ7699656.1"/>
    </source>
</evidence>
<accession>A0AAD7GPR0</accession>
<feature type="region of interest" description="Disordered" evidence="1">
    <location>
        <begin position="126"/>
        <end position="167"/>
    </location>
</feature>
<dbReference type="AlphaFoldDB" id="A0AAD7GPR0"/>
<evidence type="ECO:0000313" key="3">
    <source>
        <dbReference type="Proteomes" id="UP001221757"/>
    </source>
</evidence>
<dbReference type="EMBL" id="JARKIE010000022">
    <property type="protein sequence ID" value="KAJ7699656.1"/>
    <property type="molecule type" value="Genomic_DNA"/>
</dbReference>
<name>A0AAD7GPR0_MYCRO</name>
<feature type="compositionally biased region" description="Low complexity" evidence="1">
    <location>
        <begin position="217"/>
        <end position="230"/>
    </location>
</feature>
<evidence type="ECO:0000256" key="1">
    <source>
        <dbReference type="SAM" id="MobiDB-lite"/>
    </source>
</evidence>
<comment type="caution">
    <text evidence="2">The sequence shown here is derived from an EMBL/GenBank/DDBJ whole genome shotgun (WGS) entry which is preliminary data.</text>
</comment>
<keyword evidence="3" id="KW-1185">Reference proteome</keyword>
<protein>
    <submittedName>
        <fullName evidence="2">Uncharacterized protein</fullName>
    </submittedName>
</protein>
<sequence>MSSGPTFTGSGTSAAAAIDFLKDVRLGFSARGPMTDLEKLEEVGDRFRHGTPADVWFKATQYKKWADFQNGFEQRFAGLKPIVKPRAQLLAELSSMRITVGQLAAGHVLVGGEKVAPLVEFHAQSSTSIPPDQWSRPVVSNDQPIDTSCTSSKALSQQTGKIERQRPISVRRWDPYVHRPSKWCPESASPLGPSHSAAGHPDSSIPALNPAQLLNRGEGVVGSVSDSSSR</sequence>
<gene>
    <name evidence="2" type="ORF">B0H17DRAFT_297686</name>
</gene>
<feature type="region of interest" description="Disordered" evidence="1">
    <location>
        <begin position="179"/>
        <end position="230"/>
    </location>
</feature>
<feature type="compositionally biased region" description="Polar residues" evidence="1">
    <location>
        <begin position="138"/>
        <end position="160"/>
    </location>
</feature>
<proteinExistence type="predicted"/>
<organism evidence="2 3">
    <name type="scientific">Mycena rosella</name>
    <name type="common">Pink bonnet</name>
    <name type="synonym">Agaricus rosellus</name>
    <dbReference type="NCBI Taxonomy" id="1033263"/>
    <lineage>
        <taxon>Eukaryota</taxon>
        <taxon>Fungi</taxon>
        <taxon>Dikarya</taxon>
        <taxon>Basidiomycota</taxon>
        <taxon>Agaricomycotina</taxon>
        <taxon>Agaricomycetes</taxon>
        <taxon>Agaricomycetidae</taxon>
        <taxon>Agaricales</taxon>
        <taxon>Marasmiineae</taxon>
        <taxon>Mycenaceae</taxon>
        <taxon>Mycena</taxon>
    </lineage>
</organism>